<dbReference type="InterPro" id="IPR051603">
    <property type="entry name" value="Zinc-ADH_QOR/CCCR"/>
</dbReference>
<organism evidence="3 4">
    <name type="scientific">Deinococcus marmoris</name>
    <dbReference type="NCBI Taxonomy" id="249408"/>
    <lineage>
        <taxon>Bacteria</taxon>
        <taxon>Thermotogati</taxon>
        <taxon>Deinococcota</taxon>
        <taxon>Deinococci</taxon>
        <taxon>Deinococcales</taxon>
        <taxon>Deinococcaceae</taxon>
        <taxon>Deinococcus</taxon>
    </lineage>
</organism>
<evidence type="ECO:0000313" key="4">
    <source>
        <dbReference type="Proteomes" id="UP000186607"/>
    </source>
</evidence>
<name>A0A1U7NVN5_9DEIO</name>
<dbReference type="InterPro" id="IPR011032">
    <property type="entry name" value="GroES-like_sf"/>
</dbReference>
<dbReference type="RefSeq" id="WP_075834487.1">
    <property type="nucleotide sequence ID" value="NZ_MSTI01000116.1"/>
</dbReference>
<keyword evidence="1" id="KW-0521">NADP</keyword>
<dbReference type="Proteomes" id="UP000186607">
    <property type="component" value="Unassembled WGS sequence"/>
</dbReference>
<evidence type="ECO:0000259" key="2">
    <source>
        <dbReference type="Pfam" id="PF08240"/>
    </source>
</evidence>
<dbReference type="PANTHER" id="PTHR44154:SF1">
    <property type="entry name" value="QUINONE OXIDOREDUCTASE"/>
    <property type="match status" value="1"/>
</dbReference>
<dbReference type="AlphaFoldDB" id="A0A1U7NVN5"/>
<reference evidence="3 4" key="1">
    <citation type="submission" date="2017-01" db="EMBL/GenBank/DDBJ databases">
        <title>Genome Analysis of Deinococcus marmoris KOPRI26562.</title>
        <authorList>
            <person name="Kim J.H."/>
            <person name="Oh H.-M."/>
        </authorList>
    </citation>
    <scope>NUCLEOTIDE SEQUENCE [LARGE SCALE GENOMIC DNA]</scope>
    <source>
        <strain evidence="3 4">KOPRI26562</strain>
    </source>
</reference>
<keyword evidence="4" id="KW-1185">Reference proteome</keyword>
<gene>
    <name evidence="3" type="ORF">BOO71_0010204</name>
</gene>
<dbReference type="STRING" id="249408.BOO71_0010204"/>
<evidence type="ECO:0000313" key="3">
    <source>
        <dbReference type="EMBL" id="OLV16974.1"/>
    </source>
</evidence>
<accession>A0A1U7NVN5</accession>
<dbReference type="Pfam" id="PF08240">
    <property type="entry name" value="ADH_N"/>
    <property type="match status" value="1"/>
</dbReference>
<evidence type="ECO:0000256" key="1">
    <source>
        <dbReference type="ARBA" id="ARBA00022857"/>
    </source>
</evidence>
<proteinExistence type="predicted"/>
<comment type="caution">
    <text evidence="3">The sequence shown here is derived from an EMBL/GenBank/DDBJ whole genome shotgun (WGS) entry which is preliminary data.</text>
</comment>
<dbReference type="PANTHER" id="PTHR44154">
    <property type="entry name" value="QUINONE OXIDOREDUCTASE"/>
    <property type="match status" value="1"/>
</dbReference>
<dbReference type="Gene3D" id="3.40.50.720">
    <property type="entry name" value="NAD(P)-binding Rossmann-like Domain"/>
    <property type="match status" value="1"/>
</dbReference>
<dbReference type="SUPFAM" id="SSF50129">
    <property type="entry name" value="GroES-like"/>
    <property type="match status" value="1"/>
</dbReference>
<dbReference type="InterPro" id="IPR013154">
    <property type="entry name" value="ADH-like_N"/>
</dbReference>
<dbReference type="SUPFAM" id="SSF51735">
    <property type="entry name" value="NAD(P)-binding Rossmann-fold domains"/>
    <property type="match status" value="1"/>
</dbReference>
<sequence>MNTMKAFARTSAESGEISMVDAPIPQIGNGEVLVRVRAFGIGIHDRYFIPKDAAFPYTIGTEGAGTVAAIGAGITGVSVSDRVIFTTSLQPQGGAWAEYAAVKSDTLIPLPGGLTFAQGAAVPIAGKAALESLNALGLQSGDALFIAGASGAIGSLVIQLAAAQGIRVAGSASKTSGARGY</sequence>
<dbReference type="InterPro" id="IPR036291">
    <property type="entry name" value="NAD(P)-bd_dom_sf"/>
</dbReference>
<protein>
    <submittedName>
        <fullName evidence="3">Quinone oxidoreductase</fullName>
    </submittedName>
</protein>
<feature type="domain" description="Alcohol dehydrogenase-like N-terminal" evidence="2">
    <location>
        <begin position="28"/>
        <end position="111"/>
    </location>
</feature>
<dbReference type="OrthoDB" id="9805883at2"/>
<dbReference type="EMBL" id="MSTI01000116">
    <property type="protein sequence ID" value="OLV16974.1"/>
    <property type="molecule type" value="Genomic_DNA"/>
</dbReference>
<dbReference type="Gene3D" id="3.90.180.10">
    <property type="entry name" value="Medium-chain alcohol dehydrogenases, catalytic domain"/>
    <property type="match status" value="1"/>
</dbReference>